<gene>
    <name evidence="3" type="ORF">RHS03_00221</name>
</gene>
<dbReference type="OrthoDB" id="3267872at2759"/>
<reference evidence="3" key="1">
    <citation type="submission" date="2020-09" db="EMBL/GenBank/DDBJ databases">
        <title>Comparative genome analyses of four rice-infecting Rhizoctonia solani isolates reveal extensive enrichment of homogalacturonan modification genes.</title>
        <authorList>
            <person name="Lee D.-Y."/>
            <person name="Jeon J."/>
            <person name="Kim K.-T."/>
            <person name="Cheong K."/>
            <person name="Song H."/>
            <person name="Choi G."/>
            <person name="Ko J."/>
            <person name="Opiyo S.O."/>
            <person name="Zuo S."/>
            <person name="Madhav S."/>
            <person name="Lee Y.-H."/>
            <person name="Wang G.-L."/>
        </authorList>
    </citation>
    <scope>NUCLEOTIDE SEQUENCE</scope>
    <source>
        <strain evidence="3">AG1-IA WGL</strain>
    </source>
</reference>
<proteinExistence type="predicted"/>
<evidence type="ECO:0000313" key="3">
    <source>
        <dbReference type="EMBL" id="KAF8714619.1"/>
    </source>
</evidence>
<sequence length="257" mass="29016">MASSKRKERSTPQSPVQTSKKGKKRNMDEQDYIDISDESDHYPSPDTSLEVVSKTRRLRSQATHQLPESNDKDESLVLEASKTPRPKPSTSKKGKAVPKTGDNGAGKAEKEHGTKLQGLRWIIYAARLVLNSLAEFEEMVTIRLQTQRAMYNARVKAAREESKVKALELEMQQVILKRWELLGKSGAGLIEAEVQSQLRDKDQEIIHLQTKLAKAQGALADKDRLLEEEKRNAKRAEADLLEAQATLLRQKRYEATD</sequence>
<feature type="non-terminal residue" evidence="3">
    <location>
        <position position="257"/>
    </location>
</feature>
<name>A0A8H7I4G4_9AGAM</name>
<evidence type="ECO:0000256" key="1">
    <source>
        <dbReference type="SAM" id="Coils"/>
    </source>
</evidence>
<evidence type="ECO:0000256" key="2">
    <source>
        <dbReference type="SAM" id="MobiDB-lite"/>
    </source>
</evidence>
<organism evidence="3 4">
    <name type="scientific">Rhizoctonia solani</name>
    <dbReference type="NCBI Taxonomy" id="456999"/>
    <lineage>
        <taxon>Eukaryota</taxon>
        <taxon>Fungi</taxon>
        <taxon>Dikarya</taxon>
        <taxon>Basidiomycota</taxon>
        <taxon>Agaricomycotina</taxon>
        <taxon>Agaricomycetes</taxon>
        <taxon>Cantharellales</taxon>
        <taxon>Ceratobasidiaceae</taxon>
        <taxon>Rhizoctonia</taxon>
    </lineage>
</organism>
<dbReference type="AlphaFoldDB" id="A0A8H7I4G4"/>
<evidence type="ECO:0000313" key="4">
    <source>
        <dbReference type="Proteomes" id="UP000602905"/>
    </source>
</evidence>
<accession>A0A8H7I4G4</accession>
<protein>
    <submittedName>
        <fullName evidence="3">Uncharacterized protein</fullName>
    </submittedName>
</protein>
<dbReference type="Proteomes" id="UP000602905">
    <property type="component" value="Unassembled WGS sequence"/>
</dbReference>
<comment type="caution">
    <text evidence="3">The sequence shown here is derived from an EMBL/GenBank/DDBJ whole genome shotgun (WGS) entry which is preliminary data.</text>
</comment>
<dbReference type="EMBL" id="JACYCD010000009">
    <property type="protein sequence ID" value="KAF8714619.1"/>
    <property type="molecule type" value="Genomic_DNA"/>
</dbReference>
<feature type="coiled-coil region" evidence="1">
    <location>
        <begin position="212"/>
        <end position="251"/>
    </location>
</feature>
<feature type="region of interest" description="Disordered" evidence="2">
    <location>
        <begin position="1"/>
        <end position="111"/>
    </location>
</feature>
<keyword evidence="1" id="KW-0175">Coiled coil</keyword>